<evidence type="ECO:0000256" key="2">
    <source>
        <dbReference type="SAM" id="Phobius"/>
    </source>
</evidence>
<feature type="region of interest" description="Disordered" evidence="1">
    <location>
        <begin position="209"/>
        <end position="249"/>
    </location>
</feature>
<accession>A0A1F6Y340</accession>
<evidence type="ECO:0000259" key="3">
    <source>
        <dbReference type="Pfam" id="PF00188"/>
    </source>
</evidence>
<sequence>MNKVAKWLKKYFIPHEENDYKPHFLRHESMTLFFLLIILVELGFLVQVFVVFDKTKFLAAVLPGVLTNLTNEEREQNNLPPLKENDLLTEAAVLKAKDMASRGYFAHTSPEGLTPWYWLEQVGYRYTAAGENLAVNFYESEDVDQAWMNSPTHRANMLKDGFTEIGIGVTSGVYQGRNTVFVAQFFGTPLKITPIAPLPVALADNTPKPAPIAPKTTPAPAPARIAATPTPTQVLGEEKGATPLSATEKTTSNQSRAKTLFEKILTSPLKSANYVYGIMALILLAALILAIFIKSEIQHPAIILRGVTLMAVIIFLFIVNVKVLRPDVAVPTDDLSASIIIAY</sequence>
<feature type="domain" description="SCP" evidence="3">
    <location>
        <begin position="68"/>
        <end position="184"/>
    </location>
</feature>
<dbReference type="Gene3D" id="3.40.33.10">
    <property type="entry name" value="CAP"/>
    <property type="match status" value="1"/>
</dbReference>
<dbReference type="PANTHER" id="PTHR31157:SF1">
    <property type="entry name" value="SCP DOMAIN-CONTAINING PROTEIN"/>
    <property type="match status" value="1"/>
</dbReference>
<dbReference type="EMBL" id="MFVU01000035">
    <property type="protein sequence ID" value="OGJ00780.1"/>
    <property type="molecule type" value="Genomic_DNA"/>
</dbReference>
<evidence type="ECO:0000313" key="4">
    <source>
        <dbReference type="EMBL" id="OGJ00780.1"/>
    </source>
</evidence>
<feature type="transmembrane region" description="Helical" evidence="2">
    <location>
        <begin position="274"/>
        <end position="293"/>
    </location>
</feature>
<dbReference type="PANTHER" id="PTHR31157">
    <property type="entry name" value="SCP DOMAIN-CONTAINING PROTEIN"/>
    <property type="match status" value="1"/>
</dbReference>
<reference evidence="4 5" key="1">
    <citation type="journal article" date="2016" name="Nat. Commun.">
        <title>Thousands of microbial genomes shed light on interconnected biogeochemical processes in an aquifer system.</title>
        <authorList>
            <person name="Anantharaman K."/>
            <person name="Brown C.T."/>
            <person name="Hug L.A."/>
            <person name="Sharon I."/>
            <person name="Castelle C.J."/>
            <person name="Probst A.J."/>
            <person name="Thomas B.C."/>
            <person name="Singh A."/>
            <person name="Wilkins M.J."/>
            <person name="Karaoz U."/>
            <person name="Brodie E.L."/>
            <person name="Williams K.H."/>
            <person name="Hubbard S.S."/>
            <person name="Banfield J.F."/>
        </authorList>
    </citation>
    <scope>NUCLEOTIDE SEQUENCE [LARGE SCALE GENOMIC DNA]</scope>
</reference>
<dbReference type="InterPro" id="IPR035940">
    <property type="entry name" value="CAP_sf"/>
</dbReference>
<keyword evidence="2" id="KW-1133">Transmembrane helix</keyword>
<keyword evidence="2" id="KW-0472">Membrane</keyword>
<feature type="compositionally biased region" description="Pro residues" evidence="1">
    <location>
        <begin position="209"/>
        <end position="221"/>
    </location>
</feature>
<dbReference type="Proteomes" id="UP000178645">
    <property type="component" value="Unassembled WGS sequence"/>
</dbReference>
<dbReference type="Pfam" id="PF00188">
    <property type="entry name" value="CAP"/>
    <property type="match status" value="1"/>
</dbReference>
<gene>
    <name evidence="4" type="ORF">A3G53_03530</name>
</gene>
<feature type="compositionally biased region" description="Low complexity" evidence="1">
    <location>
        <begin position="222"/>
        <end position="232"/>
    </location>
</feature>
<evidence type="ECO:0000256" key="1">
    <source>
        <dbReference type="SAM" id="MobiDB-lite"/>
    </source>
</evidence>
<dbReference type="SUPFAM" id="SSF55797">
    <property type="entry name" value="PR-1-like"/>
    <property type="match status" value="1"/>
</dbReference>
<protein>
    <recommendedName>
        <fullName evidence="3">SCP domain-containing protein</fullName>
    </recommendedName>
</protein>
<dbReference type="InterPro" id="IPR014044">
    <property type="entry name" value="CAP_dom"/>
</dbReference>
<feature type="transmembrane region" description="Helical" evidence="2">
    <location>
        <begin position="31"/>
        <end position="52"/>
    </location>
</feature>
<dbReference type="AlphaFoldDB" id="A0A1F6Y340"/>
<evidence type="ECO:0000313" key="5">
    <source>
        <dbReference type="Proteomes" id="UP000178645"/>
    </source>
</evidence>
<comment type="caution">
    <text evidence="4">The sequence shown here is derived from an EMBL/GenBank/DDBJ whole genome shotgun (WGS) entry which is preliminary data.</text>
</comment>
<organism evidence="4 5">
    <name type="scientific">Candidatus Nomurabacteria bacterium RIFCSPLOWO2_12_FULL_44_11</name>
    <dbReference type="NCBI Taxonomy" id="1801796"/>
    <lineage>
        <taxon>Bacteria</taxon>
        <taxon>Candidatus Nomuraibacteriota</taxon>
    </lineage>
</organism>
<proteinExistence type="predicted"/>
<dbReference type="CDD" id="cd05379">
    <property type="entry name" value="CAP_bacterial"/>
    <property type="match status" value="1"/>
</dbReference>
<name>A0A1F6Y340_9BACT</name>
<feature type="transmembrane region" description="Helical" evidence="2">
    <location>
        <begin position="302"/>
        <end position="321"/>
    </location>
</feature>
<keyword evidence="2" id="KW-0812">Transmembrane</keyword>